<dbReference type="OrthoDB" id="5574088at2"/>
<dbReference type="KEGG" id="apac:S7S_03005"/>
<gene>
    <name evidence="11" type="ORF">S7S_03005</name>
</gene>
<keyword evidence="4" id="KW-0997">Cell inner membrane</keyword>
<dbReference type="Gene3D" id="2.30.42.10">
    <property type="match status" value="1"/>
</dbReference>
<keyword evidence="2" id="KW-0813">Transport</keyword>
<comment type="subcellular location">
    <subcellularLocation>
        <location evidence="1">Cell inner membrane</location>
    </subcellularLocation>
</comment>
<evidence type="ECO:0000256" key="5">
    <source>
        <dbReference type="ARBA" id="ARBA00022692"/>
    </source>
</evidence>
<dbReference type="EMBL" id="CP004387">
    <property type="protein sequence ID" value="AJD47023.1"/>
    <property type="molecule type" value="Genomic_DNA"/>
</dbReference>
<sequence>MVLALKQIQIDRLARIVRWLLAVVLVIWLARVLADSVLLWMAGPQQTPTVDPSMLRLTAINNEQGGALSPAEIERWKLFGIPPEQAPEQRAVDAPETRLRLELLGLFQNSTAEMARAIIAEQGKDAELFRPGDKVPGNAELVEVLGDRVILRRQGQLETLRLKEPELSGTVSASAPPPRRRSQPVVQESQPEPAQLLPDGDPAQQRAMIIQQLALEPVTEGAAEGYRITAGAPAAMLSSVGLRPGDQILSVNGHPLGEEQGDISALQEAMASGSASIEVQRGSRRFTVNYPP</sequence>
<evidence type="ECO:0000256" key="8">
    <source>
        <dbReference type="ARBA" id="ARBA00023136"/>
    </source>
</evidence>
<dbReference type="InterPro" id="IPR001478">
    <property type="entry name" value="PDZ"/>
</dbReference>
<accession>A0A0B4XKI1</accession>
<evidence type="ECO:0000256" key="4">
    <source>
        <dbReference type="ARBA" id="ARBA00022519"/>
    </source>
</evidence>
<keyword evidence="12" id="KW-1185">Reference proteome</keyword>
<dbReference type="Proteomes" id="UP000006764">
    <property type="component" value="Chromosome"/>
</dbReference>
<evidence type="ECO:0000256" key="9">
    <source>
        <dbReference type="SAM" id="MobiDB-lite"/>
    </source>
</evidence>
<dbReference type="InterPro" id="IPR041489">
    <property type="entry name" value="PDZ_6"/>
</dbReference>
<evidence type="ECO:0000313" key="12">
    <source>
        <dbReference type="Proteomes" id="UP000006764"/>
    </source>
</evidence>
<dbReference type="GO" id="GO:0005886">
    <property type="term" value="C:plasma membrane"/>
    <property type="evidence" value="ECO:0007669"/>
    <property type="project" value="UniProtKB-SubCell"/>
</dbReference>
<keyword evidence="5" id="KW-0812">Transmembrane</keyword>
<organism evidence="11 12">
    <name type="scientific">Isoalcanivorax pacificus W11-5</name>
    <dbReference type="NCBI Taxonomy" id="391936"/>
    <lineage>
        <taxon>Bacteria</taxon>
        <taxon>Pseudomonadati</taxon>
        <taxon>Pseudomonadota</taxon>
        <taxon>Gammaproteobacteria</taxon>
        <taxon>Oceanospirillales</taxon>
        <taxon>Alcanivoracaceae</taxon>
        <taxon>Isoalcanivorax</taxon>
    </lineage>
</organism>
<evidence type="ECO:0000256" key="7">
    <source>
        <dbReference type="ARBA" id="ARBA00022989"/>
    </source>
</evidence>
<dbReference type="InterPro" id="IPR024961">
    <property type="entry name" value="T2SS_GspC_N"/>
</dbReference>
<name>A0A0B4XKI1_9GAMM</name>
<dbReference type="PROSITE" id="PS50106">
    <property type="entry name" value="PDZ"/>
    <property type="match status" value="1"/>
</dbReference>
<evidence type="ECO:0000256" key="6">
    <source>
        <dbReference type="ARBA" id="ARBA00022927"/>
    </source>
</evidence>
<reference evidence="11 12" key="1">
    <citation type="journal article" date="2012" name="J. Bacteriol.">
        <title>Genome sequence of an alkane-degrading bacterium, Alcanivorax pacificus type strain W11-5, isolated from deep sea sediment.</title>
        <authorList>
            <person name="Lai Q."/>
            <person name="Shao Z."/>
        </authorList>
    </citation>
    <scope>NUCLEOTIDE SEQUENCE [LARGE SCALE GENOMIC DNA]</scope>
    <source>
        <strain evidence="11 12">W11-5</strain>
    </source>
</reference>
<evidence type="ECO:0000313" key="11">
    <source>
        <dbReference type="EMBL" id="AJD47023.1"/>
    </source>
</evidence>
<dbReference type="AlphaFoldDB" id="A0A0B4XKI1"/>
<keyword evidence="6" id="KW-0653">Protein transport</keyword>
<evidence type="ECO:0000256" key="3">
    <source>
        <dbReference type="ARBA" id="ARBA00022475"/>
    </source>
</evidence>
<keyword evidence="7" id="KW-1133">Transmembrane helix</keyword>
<proteinExistence type="predicted"/>
<feature type="region of interest" description="Disordered" evidence="9">
    <location>
        <begin position="163"/>
        <end position="202"/>
    </location>
</feature>
<dbReference type="GO" id="GO:0015031">
    <property type="term" value="P:protein transport"/>
    <property type="evidence" value="ECO:0007669"/>
    <property type="project" value="UniProtKB-KW"/>
</dbReference>
<evidence type="ECO:0000256" key="1">
    <source>
        <dbReference type="ARBA" id="ARBA00004533"/>
    </source>
</evidence>
<dbReference type="RefSeq" id="WP_008740034.1">
    <property type="nucleotide sequence ID" value="NZ_CP004387.1"/>
</dbReference>
<evidence type="ECO:0000256" key="2">
    <source>
        <dbReference type="ARBA" id="ARBA00022448"/>
    </source>
</evidence>
<feature type="domain" description="PDZ" evidence="10">
    <location>
        <begin position="227"/>
        <end position="256"/>
    </location>
</feature>
<dbReference type="Pfam" id="PF17820">
    <property type="entry name" value="PDZ_6"/>
    <property type="match status" value="1"/>
</dbReference>
<keyword evidence="3" id="KW-1003">Cell membrane</keyword>
<evidence type="ECO:0000259" key="10">
    <source>
        <dbReference type="PROSITE" id="PS50106"/>
    </source>
</evidence>
<dbReference type="SUPFAM" id="SSF50156">
    <property type="entry name" value="PDZ domain-like"/>
    <property type="match status" value="1"/>
</dbReference>
<dbReference type="InterPro" id="IPR036034">
    <property type="entry name" value="PDZ_sf"/>
</dbReference>
<dbReference type="HOGENOM" id="CLU_068012_1_0_6"/>
<dbReference type="Gene3D" id="2.30.30.830">
    <property type="match status" value="1"/>
</dbReference>
<protein>
    <recommendedName>
        <fullName evidence="10">PDZ domain-containing protein</fullName>
    </recommendedName>
</protein>
<dbReference type="Pfam" id="PF11356">
    <property type="entry name" value="T2SSC"/>
    <property type="match status" value="1"/>
</dbReference>
<dbReference type="STRING" id="391936.S7S_03005"/>
<keyword evidence="8" id="KW-0472">Membrane</keyword>